<sequence>MSEWAFFVAASTEDVMKNVKVQKGSSDTCSVQIPRLEIGSNGPDARRLVVSHSPMNKGALKSRASSATLSVPRLSTYSTPHPPPANTNTQPRYLLKQQSPNTFIPNPPPSQTLPIMVLGKVAHYAFDAVLISAFLAGVRRSTGLTPSVKPDSFSENPSAQKWFENYLWVGETVMDQSVALFGASSYFERKR</sequence>
<protein>
    <submittedName>
        <fullName evidence="1">DUF1748 domain containing</fullName>
    </submittedName>
</protein>
<reference evidence="1 2" key="1">
    <citation type="journal article" date="2014" name="PLoS ONE">
        <title>De novo Genome Assembly of the Fungal Plant Pathogen Pyrenophora semeniperda.</title>
        <authorList>
            <person name="Soliai M.M."/>
            <person name="Meyer S.E."/>
            <person name="Udall J.A."/>
            <person name="Elzinga D.E."/>
            <person name="Hermansen R.A."/>
            <person name="Bodily P.M."/>
            <person name="Hart A.A."/>
            <person name="Coleman C.E."/>
        </authorList>
    </citation>
    <scope>NUCLEOTIDE SEQUENCE [LARGE SCALE GENOMIC DNA]</scope>
    <source>
        <strain evidence="1 2">CCB06</strain>
        <tissue evidence="1">Mycelium</tissue>
    </source>
</reference>
<dbReference type="OrthoDB" id="16824at2759"/>
<dbReference type="InterPro" id="IPR013726">
    <property type="entry name" value="Mitofissin"/>
</dbReference>
<dbReference type="Proteomes" id="UP000265663">
    <property type="component" value="Unassembled WGS sequence"/>
</dbReference>
<dbReference type="EMBL" id="KE747836">
    <property type="protein sequence ID" value="RMZ72968.1"/>
    <property type="molecule type" value="Genomic_DNA"/>
</dbReference>
<dbReference type="Pfam" id="PF08520">
    <property type="entry name" value="Mitofissin"/>
    <property type="match status" value="1"/>
</dbReference>
<dbReference type="AlphaFoldDB" id="A0A3M7MER9"/>
<gene>
    <name evidence="1" type="ORF">GMOD_00009753</name>
</gene>
<evidence type="ECO:0000313" key="2">
    <source>
        <dbReference type="Proteomes" id="UP000265663"/>
    </source>
</evidence>
<dbReference type="PANTHER" id="PTHR28075:SF1">
    <property type="entry name" value="DUF1748-DOMAIN-CONTAINING PROTEIN"/>
    <property type="match status" value="1"/>
</dbReference>
<dbReference type="PANTHER" id="PTHR28075">
    <property type="entry name" value="CHROMOSOME 16, WHOLE GENOME SHOTGUN SEQUENCE"/>
    <property type="match status" value="1"/>
</dbReference>
<accession>A0A3M7MER9</accession>
<organism evidence="1 2">
    <name type="scientific">Pyrenophora seminiperda CCB06</name>
    <dbReference type="NCBI Taxonomy" id="1302712"/>
    <lineage>
        <taxon>Eukaryota</taxon>
        <taxon>Fungi</taxon>
        <taxon>Dikarya</taxon>
        <taxon>Ascomycota</taxon>
        <taxon>Pezizomycotina</taxon>
        <taxon>Dothideomycetes</taxon>
        <taxon>Pleosporomycetidae</taxon>
        <taxon>Pleosporales</taxon>
        <taxon>Pleosporineae</taxon>
        <taxon>Pleosporaceae</taxon>
        <taxon>Pyrenophora</taxon>
    </lineage>
</organism>
<name>A0A3M7MER9_9PLEO</name>
<proteinExistence type="predicted"/>
<evidence type="ECO:0000313" key="1">
    <source>
        <dbReference type="EMBL" id="RMZ72968.1"/>
    </source>
</evidence>
<keyword evidence="2" id="KW-1185">Reference proteome</keyword>
<dbReference type="GO" id="GO:0005737">
    <property type="term" value="C:cytoplasm"/>
    <property type="evidence" value="ECO:0007669"/>
    <property type="project" value="TreeGrafter"/>
</dbReference>